<dbReference type="PANTHER" id="PTHR32141">
    <property type="match status" value="1"/>
</dbReference>
<sequence length="111" mass="12848">MLGLPSSMRSVKILALTESCPSLVSVINILKCFPCVENLYIEKTKQHAVVLDLDRIECLDHHLKKIMLKGYRGNKIELEFAKFFVLNAKVLEVIMFRAHRNEWRINDGSYL</sequence>
<reference evidence="3 4" key="1">
    <citation type="submission" date="2012-08" db="EMBL/GenBank/DDBJ databases">
        <title>Oryza genome evolution.</title>
        <authorList>
            <person name="Wing R.A."/>
        </authorList>
    </citation>
    <scope>NUCLEOTIDE SEQUENCE</scope>
</reference>
<feature type="domain" description="FBD" evidence="1">
    <location>
        <begin position="56"/>
        <end position="93"/>
    </location>
</feature>
<organism evidence="3 4">
    <name type="scientific">Leersia perrieri</name>
    <dbReference type="NCBI Taxonomy" id="77586"/>
    <lineage>
        <taxon>Eukaryota</taxon>
        <taxon>Viridiplantae</taxon>
        <taxon>Streptophyta</taxon>
        <taxon>Embryophyta</taxon>
        <taxon>Tracheophyta</taxon>
        <taxon>Spermatophyta</taxon>
        <taxon>Magnoliopsida</taxon>
        <taxon>Liliopsida</taxon>
        <taxon>Poales</taxon>
        <taxon>Poaceae</taxon>
        <taxon>BOP clade</taxon>
        <taxon>Oryzoideae</taxon>
        <taxon>Oryzeae</taxon>
        <taxon>Oryzinae</taxon>
        <taxon>Leersia</taxon>
    </lineage>
</organism>
<dbReference type="AlphaFoldDB" id="A0A0D9WXR0"/>
<evidence type="ECO:0000259" key="2">
    <source>
        <dbReference type="Pfam" id="PF24758"/>
    </source>
</evidence>
<dbReference type="Pfam" id="PF24758">
    <property type="entry name" value="LRR_At5g56370"/>
    <property type="match status" value="1"/>
</dbReference>
<dbReference type="InterPro" id="IPR055302">
    <property type="entry name" value="F-box_dom-containing"/>
</dbReference>
<dbReference type="Proteomes" id="UP000032180">
    <property type="component" value="Chromosome 7"/>
</dbReference>
<dbReference type="HOGENOM" id="CLU_2112401_0_0_1"/>
<name>A0A0D9WXR0_9ORYZ</name>
<dbReference type="Gramene" id="LPERR07G09010.1">
    <property type="protein sequence ID" value="LPERR07G09010.1"/>
    <property type="gene ID" value="LPERR07G09010"/>
</dbReference>
<accession>A0A0D9WXR0</accession>
<dbReference type="InterPro" id="IPR055411">
    <property type="entry name" value="LRR_FXL15/At3g58940/PEG3-like"/>
</dbReference>
<keyword evidence="4" id="KW-1185">Reference proteome</keyword>
<evidence type="ECO:0000313" key="3">
    <source>
        <dbReference type="EnsemblPlants" id="LPERR07G09010.1"/>
    </source>
</evidence>
<reference evidence="4" key="2">
    <citation type="submission" date="2013-12" db="EMBL/GenBank/DDBJ databases">
        <authorList>
            <person name="Yu Y."/>
            <person name="Lee S."/>
            <person name="de Baynast K."/>
            <person name="Wissotski M."/>
            <person name="Liu L."/>
            <person name="Talag J."/>
            <person name="Goicoechea J."/>
            <person name="Angelova A."/>
            <person name="Jetty R."/>
            <person name="Kudrna D."/>
            <person name="Golser W."/>
            <person name="Rivera L."/>
            <person name="Zhang J."/>
            <person name="Wing R."/>
        </authorList>
    </citation>
    <scope>NUCLEOTIDE SEQUENCE</scope>
</reference>
<dbReference type="EnsemblPlants" id="LPERR07G09010.1">
    <property type="protein sequence ID" value="LPERR07G09010.1"/>
    <property type="gene ID" value="LPERR07G09010"/>
</dbReference>
<dbReference type="Pfam" id="PF08387">
    <property type="entry name" value="FBD"/>
    <property type="match status" value="1"/>
</dbReference>
<evidence type="ECO:0000313" key="4">
    <source>
        <dbReference type="Proteomes" id="UP000032180"/>
    </source>
</evidence>
<evidence type="ECO:0000259" key="1">
    <source>
        <dbReference type="Pfam" id="PF08387"/>
    </source>
</evidence>
<dbReference type="STRING" id="77586.A0A0D9WXR0"/>
<reference evidence="3" key="3">
    <citation type="submission" date="2015-04" db="UniProtKB">
        <authorList>
            <consortium name="EnsemblPlants"/>
        </authorList>
    </citation>
    <scope>IDENTIFICATION</scope>
</reference>
<feature type="domain" description="F-box/LRR-repeat protein 15/At3g58940/PEG3-like LRR" evidence="2">
    <location>
        <begin position="6"/>
        <end position="41"/>
    </location>
</feature>
<dbReference type="InterPro" id="IPR006566">
    <property type="entry name" value="FBD"/>
</dbReference>
<dbReference type="PANTHER" id="PTHR32141:SF179">
    <property type="entry name" value="F-BOX DOMAIN-CONTAINING PROTEIN"/>
    <property type="match status" value="1"/>
</dbReference>
<proteinExistence type="predicted"/>
<protein>
    <submittedName>
        <fullName evidence="3">Uncharacterized protein</fullName>
    </submittedName>
</protein>